<dbReference type="Pfam" id="PF00684">
    <property type="entry name" value="DnaJ_CXXCXGXG"/>
    <property type="match status" value="1"/>
</dbReference>
<keyword evidence="4" id="KW-0963">Cytoplasm</keyword>
<dbReference type="PROSITE" id="PS51188">
    <property type="entry name" value="ZF_CR"/>
    <property type="match status" value="1"/>
</dbReference>
<dbReference type="AlphaFoldDB" id="D9PF37"/>
<keyword evidence="10" id="KW-0346">Stress response</keyword>
<protein>
    <submittedName>
        <fullName evidence="14">Chaperone protein dnaJ</fullName>
    </submittedName>
</protein>
<dbReference type="PANTHER" id="PTHR43096:SF48">
    <property type="entry name" value="CHAPERONE PROTEIN DNAJ"/>
    <property type="match status" value="1"/>
</dbReference>
<dbReference type="PRINTS" id="PR00625">
    <property type="entry name" value="JDOMAIN"/>
</dbReference>
<evidence type="ECO:0000256" key="11">
    <source>
        <dbReference type="ARBA" id="ARBA00023186"/>
    </source>
</evidence>
<evidence type="ECO:0000256" key="6">
    <source>
        <dbReference type="ARBA" id="ARBA00022723"/>
    </source>
</evidence>
<comment type="subunit">
    <text evidence="3">Homodimer.</text>
</comment>
<dbReference type="NCBIfam" id="NF008035">
    <property type="entry name" value="PRK10767.1"/>
    <property type="match status" value="1"/>
</dbReference>
<feature type="domain" description="J" evidence="12">
    <location>
        <begin position="5"/>
        <end position="70"/>
    </location>
</feature>
<dbReference type="SUPFAM" id="SSF49493">
    <property type="entry name" value="HSP40/DnaJ peptide-binding domain"/>
    <property type="match status" value="2"/>
</dbReference>
<dbReference type="GO" id="GO:0051082">
    <property type="term" value="F:unfolded protein binding"/>
    <property type="evidence" value="ECO:0007669"/>
    <property type="project" value="InterPro"/>
</dbReference>
<evidence type="ECO:0000256" key="5">
    <source>
        <dbReference type="ARBA" id="ARBA00022705"/>
    </source>
</evidence>
<dbReference type="CDD" id="cd10719">
    <property type="entry name" value="DnaJ_zf"/>
    <property type="match status" value="1"/>
</dbReference>
<dbReference type="Pfam" id="PF00226">
    <property type="entry name" value="DnaJ"/>
    <property type="match status" value="1"/>
</dbReference>
<dbReference type="NCBIfam" id="TIGR02349">
    <property type="entry name" value="DnaJ_bact"/>
    <property type="match status" value="1"/>
</dbReference>
<dbReference type="EMBL" id="ADZX01000009">
    <property type="protein sequence ID" value="EFK97831.1"/>
    <property type="molecule type" value="Genomic_DNA"/>
</dbReference>
<keyword evidence="8" id="KW-0863">Zinc-finger</keyword>
<feature type="domain" description="CR-type" evidence="13">
    <location>
        <begin position="147"/>
        <end position="225"/>
    </location>
</feature>
<reference evidence="14" key="2">
    <citation type="journal article" date="2011" name="Microb. Ecol.">
        <title>Taxonomic and Functional Metagenomic Profiling of the Microbial Community in the Anoxic Sediment of a Sub-saline Shallow Lake (Laguna de Carrizo, Central Spain).</title>
        <authorList>
            <person name="Ferrer M."/>
            <person name="Guazzaroni M.E."/>
            <person name="Richter M."/>
            <person name="Garcia-Salamanca A."/>
            <person name="Yarza P."/>
            <person name="Suarez-Suarez A."/>
            <person name="Solano J."/>
            <person name="Alcaide M."/>
            <person name="van Dillewijn P."/>
            <person name="Molina-Henares M.A."/>
            <person name="Lopez-Cortes N."/>
            <person name="Al-Ramahi Y."/>
            <person name="Guerrero C."/>
            <person name="Acosta A."/>
            <person name="de Eugenio L.I."/>
            <person name="Martinez V."/>
            <person name="Marques S."/>
            <person name="Rojo F."/>
            <person name="Santero E."/>
            <person name="Genilloud O."/>
            <person name="Perez-Perez J."/>
            <person name="Rossello-Mora R."/>
            <person name="Ramos J.L."/>
        </authorList>
    </citation>
    <scope>NUCLEOTIDE SEQUENCE</scope>
</reference>
<evidence type="ECO:0000256" key="9">
    <source>
        <dbReference type="ARBA" id="ARBA00022833"/>
    </source>
</evidence>
<dbReference type="FunFam" id="2.60.260.20:FF:000004">
    <property type="entry name" value="Molecular chaperone DnaJ"/>
    <property type="match status" value="1"/>
</dbReference>
<sequence>MASTDYYEILGVPKNADENEIKKAYRKLAIKYHPDKNPGNSEAEAKFKEVSGAYDVLSNPQKRAQFDQFGHVGGMGGGGGGGSWGGFGGAGIDLEEALRTFMGEFGSGGSIFDEIFGGGSRKRSRSGMPGSDLRYDIEITFEESSKITKKEVNLTRQLTCDSCSGTGAQKGESRSTCSQCGGSGSINQTQGFFSIRRTCNKCNGEGTMVKNPCSACRGKGRLEKAKKLLITIPAGVSDGMQLKIPGEGEAGLRGGAAGDLYVVIHVARHLLFEREDDDILSEVPISFPEAAMGAEITVPLIDGKVKLKIPEGTQSGRVFRLKGKGMPNVHGNEKGDMLIRVVVETPTNLSARAKELLTEFAKATGLEVHPQATSFFENMKKLFN</sequence>
<dbReference type="InterPro" id="IPR002939">
    <property type="entry name" value="DnaJ_C"/>
</dbReference>
<name>D9PF37_9ZZZZ</name>
<keyword evidence="5" id="KW-0235">DNA replication</keyword>
<dbReference type="InterPro" id="IPR036869">
    <property type="entry name" value="J_dom_sf"/>
</dbReference>
<dbReference type="Gene3D" id="2.60.260.20">
    <property type="entry name" value="Urease metallochaperone UreE, N-terminal domain"/>
    <property type="match status" value="2"/>
</dbReference>
<reference evidence="14" key="1">
    <citation type="submission" date="2010-07" db="EMBL/GenBank/DDBJ databases">
        <authorList>
            <consortium name="CONSOLIDER consortium CSD2007-00005"/>
            <person name="Guazzaroni M.-E."/>
            <person name="Richter M."/>
            <person name="Garcia-Salamanca A."/>
            <person name="Yarza P."/>
            <person name="Ferrer M."/>
        </authorList>
    </citation>
    <scope>NUCLEOTIDE SEQUENCE</scope>
</reference>
<dbReference type="SMART" id="SM00271">
    <property type="entry name" value="DnaJ"/>
    <property type="match status" value="1"/>
</dbReference>
<dbReference type="Gene3D" id="2.10.230.10">
    <property type="entry name" value="Heat shock protein DnaJ, cysteine-rich domain"/>
    <property type="match status" value="1"/>
</dbReference>
<dbReference type="FunFam" id="2.10.230.10:FF:000002">
    <property type="entry name" value="Molecular chaperone DnaJ"/>
    <property type="match status" value="1"/>
</dbReference>
<dbReference type="SUPFAM" id="SSF57938">
    <property type="entry name" value="DnaJ/Hsp40 cysteine-rich domain"/>
    <property type="match status" value="1"/>
</dbReference>
<comment type="subcellular location">
    <subcellularLocation>
        <location evidence="2">Cytoplasm</location>
    </subcellularLocation>
</comment>
<evidence type="ECO:0000256" key="1">
    <source>
        <dbReference type="ARBA" id="ARBA00001947"/>
    </source>
</evidence>
<dbReference type="GO" id="GO:0006260">
    <property type="term" value="P:DNA replication"/>
    <property type="evidence" value="ECO:0007669"/>
    <property type="project" value="UniProtKB-KW"/>
</dbReference>
<dbReference type="InterPro" id="IPR018253">
    <property type="entry name" value="DnaJ_domain_CS"/>
</dbReference>
<comment type="cofactor">
    <cofactor evidence="1">
        <name>Zn(2+)</name>
        <dbReference type="ChEBI" id="CHEBI:29105"/>
    </cofactor>
</comment>
<dbReference type="InterPro" id="IPR001305">
    <property type="entry name" value="HSP_DnaJ_Cys-rich_dom"/>
</dbReference>
<dbReference type="InterPro" id="IPR012724">
    <property type="entry name" value="DnaJ"/>
</dbReference>
<dbReference type="PROSITE" id="PS00636">
    <property type="entry name" value="DNAJ_1"/>
    <property type="match status" value="1"/>
</dbReference>
<evidence type="ECO:0000256" key="2">
    <source>
        <dbReference type="ARBA" id="ARBA00004496"/>
    </source>
</evidence>
<evidence type="ECO:0000259" key="13">
    <source>
        <dbReference type="PROSITE" id="PS51188"/>
    </source>
</evidence>
<dbReference type="GO" id="GO:0009408">
    <property type="term" value="P:response to heat"/>
    <property type="evidence" value="ECO:0007669"/>
    <property type="project" value="InterPro"/>
</dbReference>
<evidence type="ECO:0000256" key="7">
    <source>
        <dbReference type="ARBA" id="ARBA00022737"/>
    </source>
</evidence>
<evidence type="ECO:0000256" key="4">
    <source>
        <dbReference type="ARBA" id="ARBA00022490"/>
    </source>
</evidence>
<dbReference type="SUPFAM" id="SSF46565">
    <property type="entry name" value="Chaperone J-domain"/>
    <property type="match status" value="1"/>
</dbReference>
<evidence type="ECO:0000313" key="14">
    <source>
        <dbReference type="EMBL" id="EFK97831.1"/>
    </source>
</evidence>
<dbReference type="Gene3D" id="1.10.287.110">
    <property type="entry name" value="DnaJ domain"/>
    <property type="match status" value="1"/>
</dbReference>
<dbReference type="GO" id="GO:0005524">
    <property type="term" value="F:ATP binding"/>
    <property type="evidence" value="ECO:0007669"/>
    <property type="project" value="InterPro"/>
</dbReference>
<keyword evidence="9" id="KW-0862">Zinc</keyword>
<dbReference type="CDD" id="cd10747">
    <property type="entry name" value="DnaJ_C"/>
    <property type="match status" value="1"/>
</dbReference>
<gene>
    <name evidence="14" type="primary">dnaJ</name>
    <name evidence="14" type="ORF">LDC_0115</name>
</gene>
<dbReference type="PANTHER" id="PTHR43096">
    <property type="entry name" value="DNAJ HOMOLOG 1, MITOCHONDRIAL-RELATED"/>
    <property type="match status" value="1"/>
</dbReference>
<dbReference type="InterPro" id="IPR001623">
    <property type="entry name" value="DnaJ_domain"/>
</dbReference>
<dbReference type="PROSITE" id="PS50076">
    <property type="entry name" value="DNAJ_2"/>
    <property type="match status" value="1"/>
</dbReference>
<dbReference type="GO" id="GO:0042026">
    <property type="term" value="P:protein refolding"/>
    <property type="evidence" value="ECO:0007669"/>
    <property type="project" value="TreeGrafter"/>
</dbReference>
<dbReference type="CDD" id="cd06257">
    <property type="entry name" value="DnaJ"/>
    <property type="match status" value="1"/>
</dbReference>
<dbReference type="GO" id="GO:0008270">
    <property type="term" value="F:zinc ion binding"/>
    <property type="evidence" value="ECO:0007669"/>
    <property type="project" value="UniProtKB-KW"/>
</dbReference>
<dbReference type="GO" id="GO:0005737">
    <property type="term" value="C:cytoplasm"/>
    <property type="evidence" value="ECO:0007669"/>
    <property type="project" value="UniProtKB-SubCell"/>
</dbReference>
<proteinExistence type="inferred from homology"/>
<organism evidence="14">
    <name type="scientific">sediment metagenome</name>
    <dbReference type="NCBI Taxonomy" id="749907"/>
    <lineage>
        <taxon>unclassified sequences</taxon>
        <taxon>metagenomes</taxon>
        <taxon>ecological metagenomes</taxon>
    </lineage>
</organism>
<evidence type="ECO:0000256" key="10">
    <source>
        <dbReference type="ARBA" id="ARBA00023016"/>
    </source>
</evidence>
<accession>D9PF37</accession>
<keyword evidence="7" id="KW-0677">Repeat</keyword>
<evidence type="ECO:0000256" key="3">
    <source>
        <dbReference type="ARBA" id="ARBA00011738"/>
    </source>
</evidence>
<evidence type="ECO:0000259" key="12">
    <source>
        <dbReference type="PROSITE" id="PS50076"/>
    </source>
</evidence>
<comment type="caution">
    <text evidence="14">The sequence shown here is derived from an EMBL/GenBank/DDBJ whole genome shotgun (WGS) entry which is preliminary data.</text>
</comment>
<dbReference type="InterPro" id="IPR008971">
    <property type="entry name" value="HSP40/DnaJ_pept-bd"/>
</dbReference>
<keyword evidence="11" id="KW-0143">Chaperone</keyword>
<dbReference type="FunFam" id="1.10.287.110:FF:000034">
    <property type="entry name" value="Chaperone protein DnaJ"/>
    <property type="match status" value="1"/>
</dbReference>
<dbReference type="GO" id="GO:0031072">
    <property type="term" value="F:heat shock protein binding"/>
    <property type="evidence" value="ECO:0007669"/>
    <property type="project" value="InterPro"/>
</dbReference>
<dbReference type="Pfam" id="PF01556">
    <property type="entry name" value="DnaJ_C"/>
    <property type="match status" value="1"/>
</dbReference>
<dbReference type="HAMAP" id="MF_01152">
    <property type="entry name" value="DnaJ"/>
    <property type="match status" value="1"/>
</dbReference>
<evidence type="ECO:0000256" key="8">
    <source>
        <dbReference type="ARBA" id="ARBA00022771"/>
    </source>
</evidence>
<keyword evidence="6" id="KW-0479">Metal-binding</keyword>
<dbReference type="InterPro" id="IPR036410">
    <property type="entry name" value="HSP_DnaJ_Cys-rich_dom_sf"/>
</dbReference>